<dbReference type="GeneID" id="85416858"/>
<reference evidence="2 3" key="1">
    <citation type="submission" date="2016-10" db="EMBL/GenBank/DDBJ databases">
        <title>The genome sequence of Colletotrichum fioriniae PJ7.</title>
        <authorList>
            <person name="Baroncelli R."/>
        </authorList>
    </citation>
    <scope>NUCLEOTIDE SEQUENCE [LARGE SCALE GENOMIC DNA]</scope>
    <source>
        <strain evidence="2 3">Tom-12</strain>
    </source>
</reference>
<accession>A0ABQ9QHY4</accession>
<evidence type="ECO:0000313" key="3">
    <source>
        <dbReference type="Proteomes" id="UP001227543"/>
    </source>
</evidence>
<sequence>MQVINLKLNDRTAVSLSPLMICWLFLFARSEGQPPVGTPRPPPCNAGCNARHQPTSKTHEMLLARVSECSTSAARSTTRSTLCTASWADCYGVTVVHQEKQSFCPEQLLSAKVETKPWGEEEEDEEDSGGWHGWAMGGLSQLRCSLKGVWRLRER</sequence>
<evidence type="ECO:0000313" key="2">
    <source>
        <dbReference type="EMBL" id="KAK1471197.1"/>
    </source>
</evidence>
<feature type="chain" id="PRO_5045560843" description="Secreted protein" evidence="1">
    <location>
        <begin position="33"/>
        <end position="155"/>
    </location>
</feature>
<evidence type="ECO:0000256" key="1">
    <source>
        <dbReference type="SAM" id="SignalP"/>
    </source>
</evidence>
<dbReference type="Proteomes" id="UP001227543">
    <property type="component" value="Unassembled WGS sequence"/>
</dbReference>
<dbReference type="RefSeq" id="XP_060372797.1">
    <property type="nucleotide sequence ID" value="XM_060532620.1"/>
</dbReference>
<evidence type="ECO:0008006" key="4">
    <source>
        <dbReference type="Google" id="ProtNLM"/>
    </source>
</evidence>
<protein>
    <recommendedName>
        <fullName evidence="4">Secreted protein</fullName>
    </recommendedName>
</protein>
<comment type="caution">
    <text evidence="2">The sequence shown here is derived from an EMBL/GenBank/DDBJ whole genome shotgun (WGS) entry which is preliminary data.</text>
</comment>
<name>A0ABQ9QHY4_9PEZI</name>
<organism evidence="2 3">
    <name type="scientific">Colletotrichum tamarilloi</name>
    <dbReference type="NCBI Taxonomy" id="1209934"/>
    <lineage>
        <taxon>Eukaryota</taxon>
        <taxon>Fungi</taxon>
        <taxon>Dikarya</taxon>
        <taxon>Ascomycota</taxon>
        <taxon>Pezizomycotina</taxon>
        <taxon>Sordariomycetes</taxon>
        <taxon>Hypocreomycetidae</taxon>
        <taxon>Glomerellales</taxon>
        <taxon>Glomerellaceae</taxon>
        <taxon>Colletotrichum</taxon>
        <taxon>Colletotrichum acutatum species complex</taxon>
    </lineage>
</organism>
<gene>
    <name evidence="2" type="ORF">CTAM01_16628</name>
</gene>
<keyword evidence="1" id="KW-0732">Signal</keyword>
<keyword evidence="3" id="KW-1185">Reference proteome</keyword>
<proteinExistence type="predicted"/>
<dbReference type="EMBL" id="MLFU01000242">
    <property type="protein sequence ID" value="KAK1471197.1"/>
    <property type="molecule type" value="Genomic_DNA"/>
</dbReference>
<feature type="signal peptide" evidence="1">
    <location>
        <begin position="1"/>
        <end position="32"/>
    </location>
</feature>